<dbReference type="Gene3D" id="3.30.930.10">
    <property type="entry name" value="Bira Bifunctional Protein, Domain 2"/>
    <property type="match status" value="1"/>
</dbReference>
<dbReference type="Pfam" id="PF21948">
    <property type="entry name" value="LplA-B_cat"/>
    <property type="match status" value="1"/>
</dbReference>
<gene>
    <name evidence="2" type="ORF">ACFFGG_08230</name>
</gene>
<sequence>MSFQVTQEPTPGGDPIAADLALLQHAGVPRARLWEGPVSLVVPRSYRRHASFEPVAAQFAARGCPVYERPSGGGLVPQGPGILNLSLVYTLPGGPGTWMERVYLHLCALLQDALQALGVASHWQAVSGSFCDGRFNLACGSGAQARKIAGTAQYWRPLPRHPAGPTTHAVLAHAVLLVEPDLAAAHAWANAFEQALGSERRYDPAKTVSLAQVLGPRAPDGLMPRVRHLLSAALEHAGLPGAANASSQS</sequence>
<keyword evidence="3" id="KW-1185">Reference proteome</keyword>
<organism evidence="2 3">
    <name type="scientific">Ottowia pentelensis</name>
    <dbReference type="NCBI Taxonomy" id="511108"/>
    <lineage>
        <taxon>Bacteria</taxon>
        <taxon>Pseudomonadati</taxon>
        <taxon>Pseudomonadota</taxon>
        <taxon>Betaproteobacteria</taxon>
        <taxon>Burkholderiales</taxon>
        <taxon>Comamonadaceae</taxon>
        <taxon>Ottowia</taxon>
    </lineage>
</organism>
<proteinExistence type="predicted"/>
<dbReference type="GO" id="GO:0016874">
    <property type="term" value="F:ligase activity"/>
    <property type="evidence" value="ECO:0007669"/>
    <property type="project" value="UniProtKB-KW"/>
</dbReference>
<dbReference type="PROSITE" id="PS51733">
    <property type="entry name" value="BPL_LPL_CATALYTIC"/>
    <property type="match status" value="1"/>
</dbReference>
<accession>A0ABV6PRT6</accession>
<dbReference type="Proteomes" id="UP001589834">
    <property type="component" value="Unassembled WGS sequence"/>
</dbReference>
<evidence type="ECO:0000313" key="3">
    <source>
        <dbReference type="Proteomes" id="UP001589834"/>
    </source>
</evidence>
<reference evidence="2 3" key="1">
    <citation type="submission" date="2024-09" db="EMBL/GenBank/DDBJ databases">
        <authorList>
            <person name="Sun Q."/>
            <person name="Mori K."/>
        </authorList>
    </citation>
    <scope>NUCLEOTIDE SEQUENCE [LARGE SCALE GENOMIC DNA]</scope>
    <source>
        <strain evidence="2 3">NCAIM B.02336</strain>
    </source>
</reference>
<dbReference type="InterPro" id="IPR045864">
    <property type="entry name" value="aa-tRNA-synth_II/BPL/LPL"/>
</dbReference>
<dbReference type="InterPro" id="IPR004143">
    <property type="entry name" value="BPL_LPL_catalytic"/>
</dbReference>
<dbReference type="EMBL" id="JBHLTN010000015">
    <property type="protein sequence ID" value="MFC0592541.1"/>
    <property type="molecule type" value="Genomic_DNA"/>
</dbReference>
<evidence type="ECO:0000259" key="1">
    <source>
        <dbReference type="PROSITE" id="PS51733"/>
    </source>
</evidence>
<feature type="domain" description="BPL/LPL catalytic" evidence="1">
    <location>
        <begin position="25"/>
        <end position="238"/>
    </location>
</feature>
<dbReference type="RefSeq" id="WP_293221798.1">
    <property type="nucleotide sequence ID" value="NZ_JBHLTN010000015.1"/>
</dbReference>
<evidence type="ECO:0000313" key="2">
    <source>
        <dbReference type="EMBL" id="MFC0592541.1"/>
    </source>
</evidence>
<keyword evidence="2" id="KW-0436">Ligase</keyword>
<dbReference type="SUPFAM" id="SSF55681">
    <property type="entry name" value="Class II aaRS and biotin synthetases"/>
    <property type="match status" value="1"/>
</dbReference>
<name>A0ABV6PRT6_9BURK</name>
<protein>
    <submittedName>
        <fullName evidence="2">Lipoate--protein ligase family protein</fullName>
    </submittedName>
</protein>
<comment type="caution">
    <text evidence="2">The sequence shown here is derived from an EMBL/GenBank/DDBJ whole genome shotgun (WGS) entry which is preliminary data.</text>
</comment>